<dbReference type="PANTHER" id="PTHR47129:SF1">
    <property type="entry name" value="NMRA-LIKE DOMAIN-CONTAINING PROTEIN"/>
    <property type="match status" value="1"/>
</dbReference>
<dbReference type="InterPro" id="IPR052718">
    <property type="entry name" value="NmrA-type_oxidoreductase"/>
</dbReference>
<dbReference type="Gene3D" id="3.90.25.10">
    <property type="entry name" value="UDP-galactose 4-epimerase, domain 1"/>
    <property type="match status" value="1"/>
</dbReference>
<organism evidence="2 3">
    <name type="scientific">Promicromonospora aerolata</name>
    <dbReference type="NCBI Taxonomy" id="195749"/>
    <lineage>
        <taxon>Bacteria</taxon>
        <taxon>Bacillati</taxon>
        <taxon>Actinomycetota</taxon>
        <taxon>Actinomycetes</taxon>
        <taxon>Micrococcales</taxon>
        <taxon>Promicromonosporaceae</taxon>
        <taxon>Promicromonospora</taxon>
    </lineage>
</organism>
<reference evidence="3" key="1">
    <citation type="journal article" date="2019" name="Int. J. Syst. Evol. Microbiol.">
        <title>The Global Catalogue of Microorganisms (GCM) 10K type strain sequencing project: providing services to taxonomists for standard genome sequencing and annotation.</title>
        <authorList>
            <consortium name="The Broad Institute Genomics Platform"/>
            <consortium name="The Broad Institute Genome Sequencing Center for Infectious Disease"/>
            <person name="Wu L."/>
            <person name="Ma J."/>
        </authorList>
    </citation>
    <scope>NUCLEOTIDE SEQUENCE [LARGE SCALE GENOMIC DNA]</scope>
    <source>
        <strain evidence="3">CCM 7043</strain>
    </source>
</reference>
<evidence type="ECO:0000313" key="3">
    <source>
        <dbReference type="Proteomes" id="UP001597338"/>
    </source>
</evidence>
<gene>
    <name evidence="2" type="ORF">ACFSL2_11460</name>
</gene>
<dbReference type="InterPro" id="IPR016040">
    <property type="entry name" value="NAD(P)-bd_dom"/>
</dbReference>
<dbReference type="Pfam" id="PF13460">
    <property type="entry name" value="NAD_binding_10"/>
    <property type="match status" value="1"/>
</dbReference>
<dbReference type="Proteomes" id="UP001597338">
    <property type="component" value="Unassembled WGS sequence"/>
</dbReference>
<dbReference type="Gene3D" id="3.40.50.720">
    <property type="entry name" value="NAD(P)-binding Rossmann-like Domain"/>
    <property type="match status" value="1"/>
</dbReference>
<name>A0ABW4V9X6_9MICO</name>
<protein>
    <submittedName>
        <fullName evidence="2">NAD(P)H-binding protein</fullName>
    </submittedName>
</protein>
<keyword evidence="3" id="KW-1185">Reference proteome</keyword>
<dbReference type="PANTHER" id="PTHR47129">
    <property type="entry name" value="QUINONE OXIDOREDUCTASE 2"/>
    <property type="match status" value="1"/>
</dbReference>
<evidence type="ECO:0000259" key="1">
    <source>
        <dbReference type="Pfam" id="PF13460"/>
    </source>
</evidence>
<proteinExistence type="predicted"/>
<dbReference type="SUPFAM" id="SSF51735">
    <property type="entry name" value="NAD(P)-binding Rossmann-fold domains"/>
    <property type="match status" value="1"/>
</dbReference>
<dbReference type="InterPro" id="IPR036291">
    <property type="entry name" value="NAD(P)-bd_dom_sf"/>
</dbReference>
<evidence type="ECO:0000313" key="2">
    <source>
        <dbReference type="EMBL" id="MFD2026125.1"/>
    </source>
</evidence>
<accession>A0ABW4V9X6</accession>
<dbReference type="EMBL" id="JBHUHF010000001">
    <property type="protein sequence ID" value="MFD2026125.1"/>
    <property type="molecule type" value="Genomic_DNA"/>
</dbReference>
<feature type="domain" description="NAD(P)-binding" evidence="1">
    <location>
        <begin position="6"/>
        <end position="183"/>
    </location>
</feature>
<comment type="caution">
    <text evidence="2">The sequence shown here is derived from an EMBL/GenBank/DDBJ whole genome shotgun (WGS) entry which is preliminary data.</text>
</comment>
<sequence>MIIVTGATGTLNGATVEHLLKRVPPARIGVSVRDPERAKHLADRGIRVRQGSYDQPAALRHSFADAEQVLLVSSSDTTADVVAQHRTAIDAAVAAGARRILYTSAHGTGSDTPYPPLAIHAATEEHLAASGVAWTALRNGFYGDLGQLLGPWQSTGVIAKPADGPFGWVDRRDAAEAAATILAGDSPVDGAVDLTPPSPVTLADFASAASALTGRHVDRVVVDDEKWVADEVANGAPEAVARFTLSMFQATRSGHFAHSDPTLSRLLGREPRSVADQLAEQLAG</sequence>
<dbReference type="RefSeq" id="WP_377197978.1">
    <property type="nucleotide sequence ID" value="NZ_JBHUHF010000001.1"/>
</dbReference>